<evidence type="ECO:0000256" key="5">
    <source>
        <dbReference type="ARBA" id="ARBA00022490"/>
    </source>
</evidence>
<sequence>MAEKEKKKVVPIVIDGFEINAQNVTYHKLQEFALTLYEKLLVQRGERNFLMMERDKLRTILENTRREIMVAEESVRNTETEIDKVQDTYRREKKEVEEEVKWLHYKHGTDLAELKLWEGKELEIHVEKELEEELELLQEKRKQKKEIQERETMSLEEMETIKNQHQRDLEELMRIQDEQQIKNEIKSKKNFIDTVERINLKHEMEMSEIEERKNTHLVELKNIHKTRLEETKSHFNSITAENLAVISNLKQSIDTMTKNKRIVSGEVKNLKRENDKLNDSLYKLKAETRNLNRQVVNYEKDLLSLKNNKMMLKQTIKETKENKKQSIEAMDLLKHVALDMHGSLDTSCSNSLMRFKNITLAKRKRLEGLIEVLLEDLMKKQNIITKISADPDVGQALKELRFEFWDPKKLTYEFTLVCKSFDELLKTLQEKLVEFCVSERDLGSQPFQLNHLGYGPAALISKQ</sequence>
<feature type="coiled-coil region" evidence="13">
    <location>
        <begin position="253"/>
        <end position="322"/>
    </location>
</feature>
<evidence type="ECO:0000256" key="11">
    <source>
        <dbReference type="ARBA" id="ARBA00023273"/>
    </source>
</evidence>
<evidence type="ECO:0000259" key="14">
    <source>
        <dbReference type="Pfam" id="PF13851"/>
    </source>
</evidence>
<evidence type="ECO:0000256" key="3">
    <source>
        <dbReference type="ARBA" id="ARBA00009859"/>
    </source>
</evidence>
<dbReference type="PANTHER" id="PTHR31543">
    <property type="entry name" value="DYNEIN REGULATORY COMPLEX SUBUNIT 4"/>
    <property type="match status" value="1"/>
</dbReference>
<dbReference type="GO" id="GO:0048870">
    <property type="term" value="P:cell motility"/>
    <property type="evidence" value="ECO:0007669"/>
    <property type="project" value="InterPro"/>
</dbReference>
<evidence type="ECO:0000256" key="9">
    <source>
        <dbReference type="ARBA" id="ARBA00023069"/>
    </source>
</evidence>
<proteinExistence type="inferred from homology"/>
<feature type="domain" description="Growth arrest-specific protein 8" evidence="14">
    <location>
        <begin position="219"/>
        <end position="389"/>
    </location>
</feature>
<protein>
    <recommendedName>
        <fullName evidence="4">Dynein regulatory complex subunit 4</fullName>
    </recommendedName>
    <alternativeName>
        <fullName evidence="12">Growth arrest-specific protein 8</fullName>
    </alternativeName>
</protein>
<dbReference type="EMBL" id="GECZ01010516">
    <property type="protein sequence ID" value="JAS59253.1"/>
    <property type="molecule type" value="Transcribed_RNA"/>
</dbReference>
<dbReference type="GO" id="GO:0005874">
    <property type="term" value="C:microtubule"/>
    <property type="evidence" value="ECO:0007669"/>
    <property type="project" value="UniProtKB-KW"/>
</dbReference>
<keyword evidence="8 13" id="KW-0175">Coiled coil</keyword>
<evidence type="ECO:0000256" key="4">
    <source>
        <dbReference type="ARBA" id="ARBA00021301"/>
    </source>
</evidence>
<evidence type="ECO:0000256" key="6">
    <source>
        <dbReference type="ARBA" id="ARBA00022701"/>
    </source>
</evidence>
<organism evidence="15">
    <name type="scientific">Cuerna arida</name>
    <dbReference type="NCBI Taxonomy" id="1464854"/>
    <lineage>
        <taxon>Eukaryota</taxon>
        <taxon>Metazoa</taxon>
        <taxon>Ecdysozoa</taxon>
        <taxon>Arthropoda</taxon>
        <taxon>Hexapoda</taxon>
        <taxon>Insecta</taxon>
        <taxon>Pterygota</taxon>
        <taxon>Neoptera</taxon>
        <taxon>Paraneoptera</taxon>
        <taxon>Hemiptera</taxon>
        <taxon>Auchenorrhyncha</taxon>
        <taxon>Membracoidea</taxon>
        <taxon>Cicadellidae</taxon>
        <taxon>Cicadellinae</taxon>
        <taxon>Proconiini</taxon>
        <taxon>Cuerna</taxon>
    </lineage>
</organism>
<dbReference type="GO" id="GO:0005794">
    <property type="term" value="C:Golgi apparatus"/>
    <property type="evidence" value="ECO:0007669"/>
    <property type="project" value="TreeGrafter"/>
</dbReference>
<dbReference type="InterPro" id="IPR025593">
    <property type="entry name" value="GAS8_dom"/>
</dbReference>
<dbReference type="PANTHER" id="PTHR31543:SF0">
    <property type="entry name" value="DYNEIN REGULATORY COMPLEX SUBUNIT 4"/>
    <property type="match status" value="1"/>
</dbReference>
<dbReference type="AlphaFoldDB" id="A0A1B6GAD7"/>
<evidence type="ECO:0000256" key="1">
    <source>
        <dbReference type="ARBA" id="ARBA00004230"/>
    </source>
</evidence>
<comment type="subcellular location">
    <subcellularLocation>
        <location evidence="1">Cell projection</location>
        <location evidence="1">Cilium</location>
        <location evidence="1">Flagellum</location>
    </subcellularLocation>
    <subcellularLocation>
        <location evidence="2">Cytoplasm</location>
        <location evidence="2">Cytoskeleton</location>
    </subcellularLocation>
</comment>
<keyword evidence="10" id="KW-0206">Cytoskeleton</keyword>
<accession>A0A1B6GAD7</accession>
<evidence type="ECO:0000256" key="7">
    <source>
        <dbReference type="ARBA" id="ARBA00022846"/>
    </source>
</evidence>
<keyword evidence="6" id="KW-0493">Microtubule</keyword>
<evidence type="ECO:0000256" key="10">
    <source>
        <dbReference type="ARBA" id="ARBA00023212"/>
    </source>
</evidence>
<dbReference type="InterPro" id="IPR039308">
    <property type="entry name" value="GAS8"/>
</dbReference>
<comment type="similarity">
    <text evidence="3">Belongs to the DRC4 family.</text>
</comment>
<reference evidence="15" key="1">
    <citation type="submission" date="2015-11" db="EMBL/GenBank/DDBJ databases">
        <title>De novo transcriptome assembly of four potential Pierce s Disease insect vectors from Arizona vineyards.</title>
        <authorList>
            <person name="Tassone E.E."/>
        </authorList>
    </citation>
    <scope>NUCLEOTIDE SEQUENCE</scope>
</reference>
<name>A0A1B6GAD7_9HEMI</name>
<evidence type="ECO:0000256" key="8">
    <source>
        <dbReference type="ARBA" id="ARBA00023054"/>
    </source>
</evidence>
<keyword evidence="7" id="KW-0282">Flagellum</keyword>
<evidence type="ECO:0000256" key="13">
    <source>
        <dbReference type="SAM" id="Coils"/>
    </source>
</evidence>
<dbReference type="Pfam" id="PF13851">
    <property type="entry name" value="GAS"/>
    <property type="match status" value="1"/>
</dbReference>
<keyword evidence="5" id="KW-0963">Cytoplasm</keyword>
<dbReference type="GO" id="GO:0031514">
    <property type="term" value="C:motile cilium"/>
    <property type="evidence" value="ECO:0007669"/>
    <property type="project" value="UniProtKB-SubCell"/>
</dbReference>
<feature type="coiled-coil region" evidence="13">
    <location>
        <begin position="120"/>
        <end position="212"/>
    </location>
</feature>
<evidence type="ECO:0000256" key="12">
    <source>
        <dbReference type="ARBA" id="ARBA00031568"/>
    </source>
</evidence>
<feature type="coiled-coil region" evidence="13">
    <location>
        <begin position="54"/>
        <end position="95"/>
    </location>
</feature>
<keyword evidence="11" id="KW-0966">Cell projection</keyword>
<evidence type="ECO:0000313" key="15">
    <source>
        <dbReference type="EMBL" id="JAS59253.1"/>
    </source>
</evidence>
<gene>
    <name evidence="15" type="ORF">g.20179</name>
</gene>
<evidence type="ECO:0000256" key="2">
    <source>
        <dbReference type="ARBA" id="ARBA00004245"/>
    </source>
</evidence>
<dbReference type="GO" id="GO:0031267">
    <property type="term" value="F:small GTPase binding"/>
    <property type="evidence" value="ECO:0007669"/>
    <property type="project" value="InterPro"/>
</dbReference>
<keyword evidence="9" id="KW-0969">Cilium</keyword>
<dbReference type="GO" id="GO:0008017">
    <property type="term" value="F:microtubule binding"/>
    <property type="evidence" value="ECO:0007669"/>
    <property type="project" value="InterPro"/>
</dbReference>